<dbReference type="InterPro" id="IPR053277">
    <property type="entry name" value="Endomembrane_traffic_mod"/>
</dbReference>
<gene>
    <name evidence="2" type="ORF">C1H46_008122</name>
</gene>
<comment type="caution">
    <text evidence="2">The sequence shown here is derived from an EMBL/GenBank/DDBJ whole genome shotgun (WGS) entry which is preliminary data.</text>
</comment>
<feature type="compositionally biased region" description="Basic and acidic residues" evidence="1">
    <location>
        <begin position="7"/>
        <end position="22"/>
    </location>
</feature>
<keyword evidence="3" id="KW-1185">Reference proteome</keyword>
<sequence>MQYGLVEDTRRTGGSGHPKEVSPNELYSQLAIYIAAAHALKPNYNLAFENLEVEVCERGEGVTTEVRNRIYAELLGPEKRNQVRGFGLGVGWADVPGIVTEQ</sequence>
<proteinExistence type="predicted"/>
<protein>
    <submittedName>
        <fullName evidence="2">Uncharacterized protein</fullName>
    </submittedName>
</protein>
<dbReference type="PANTHER" id="PTHR45005">
    <property type="match status" value="1"/>
</dbReference>
<dbReference type="Proteomes" id="UP000315295">
    <property type="component" value="Unassembled WGS sequence"/>
</dbReference>
<reference evidence="2 3" key="1">
    <citation type="journal article" date="2019" name="G3 (Bethesda)">
        <title>Sequencing of a Wild Apple (Malus baccata) Genome Unravels the Differences Between Cultivated and Wild Apple Species Regarding Disease Resistance and Cold Tolerance.</title>
        <authorList>
            <person name="Chen X."/>
        </authorList>
    </citation>
    <scope>NUCLEOTIDE SEQUENCE [LARGE SCALE GENOMIC DNA]</scope>
    <source>
        <strain evidence="3">cv. Shandingzi</strain>
        <tissue evidence="2">Leaves</tissue>
    </source>
</reference>
<evidence type="ECO:0000313" key="2">
    <source>
        <dbReference type="EMBL" id="TQE06273.1"/>
    </source>
</evidence>
<dbReference type="STRING" id="106549.A0A540N6V4"/>
<dbReference type="EMBL" id="VIEB01000107">
    <property type="protein sequence ID" value="TQE06273.1"/>
    <property type="molecule type" value="Genomic_DNA"/>
</dbReference>
<evidence type="ECO:0000256" key="1">
    <source>
        <dbReference type="SAM" id="MobiDB-lite"/>
    </source>
</evidence>
<evidence type="ECO:0000313" key="3">
    <source>
        <dbReference type="Proteomes" id="UP000315295"/>
    </source>
</evidence>
<organism evidence="2 3">
    <name type="scientific">Malus baccata</name>
    <name type="common">Siberian crab apple</name>
    <name type="synonym">Pyrus baccata</name>
    <dbReference type="NCBI Taxonomy" id="106549"/>
    <lineage>
        <taxon>Eukaryota</taxon>
        <taxon>Viridiplantae</taxon>
        <taxon>Streptophyta</taxon>
        <taxon>Embryophyta</taxon>
        <taxon>Tracheophyta</taxon>
        <taxon>Spermatophyta</taxon>
        <taxon>Magnoliopsida</taxon>
        <taxon>eudicotyledons</taxon>
        <taxon>Gunneridae</taxon>
        <taxon>Pentapetalae</taxon>
        <taxon>rosids</taxon>
        <taxon>fabids</taxon>
        <taxon>Rosales</taxon>
        <taxon>Rosaceae</taxon>
        <taxon>Amygdaloideae</taxon>
        <taxon>Maleae</taxon>
        <taxon>Malus</taxon>
    </lineage>
</organism>
<accession>A0A540N6V4</accession>
<feature type="region of interest" description="Disordered" evidence="1">
    <location>
        <begin position="1"/>
        <end position="22"/>
    </location>
</feature>
<dbReference type="AlphaFoldDB" id="A0A540N6V4"/>
<dbReference type="PANTHER" id="PTHR45005:SF2">
    <property type="entry name" value="PROTEIN HLB1"/>
    <property type="match status" value="1"/>
</dbReference>
<name>A0A540N6V4_MALBA</name>